<evidence type="ECO:0000313" key="5">
    <source>
        <dbReference type="Proteomes" id="UP000505306"/>
    </source>
</evidence>
<proteinExistence type="inferred from homology"/>
<evidence type="ECO:0000259" key="3">
    <source>
        <dbReference type="Pfam" id="PF00501"/>
    </source>
</evidence>
<dbReference type="InterPro" id="IPR045851">
    <property type="entry name" value="AMP-bd_C_sf"/>
</dbReference>
<dbReference type="SUPFAM" id="SSF56801">
    <property type="entry name" value="Acetyl-CoA synthetase-like"/>
    <property type="match status" value="1"/>
</dbReference>
<evidence type="ECO:0000313" key="4">
    <source>
        <dbReference type="EMBL" id="QIE60828.1"/>
    </source>
</evidence>
<dbReference type="PANTHER" id="PTHR43201:SF5">
    <property type="entry name" value="MEDIUM-CHAIN ACYL-COA LIGASE ACSF2, MITOCHONDRIAL"/>
    <property type="match status" value="1"/>
</dbReference>
<protein>
    <submittedName>
        <fullName evidence="4">AMP-binding protein</fullName>
    </submittedName>
</protein>
<sequence>MKPTSHTLHPAFKLNGLDFSSAEEVLNFTDNLLHEGNEQEVDVAKFIEKWLDFSEDVEVKTSGSTGKPKKITLTKTQMVHSAQATGAYFKTGSGTKALLCIPADYIAGKMMLVRAMVLGWDLHVVQPAKDSLVEYDNDYDFVAMVPYQVSHSLEALPKVKKLIIGGGAISTKLERQLQDIAIDAFATYGMTETITHVAVRRLNGPARSEQYNALPDVKFSIDGRGCLVIDAPKITAETVVTNDLVELHSPSSFTWLGRFDNVINSGGVKHFPEAIEKSLGSYIDCSFIIAAEPDETLGERVILIFEGNGEEIPDFKEAFSHLEAYQRPKKVYRLSKFPYTETGKIKRGDVLNVLRNYKK</sequence>
<organism evidence="4 5">
    <name type="scientific">Rasiella rasia</name>
    <dbReference type="NCBI Taxonomy" id="2744027"/>
    <lineage>
        <taxon>Bacteria</taxon>
        <taxon>Pseudomonadati</taxon>
        <taxon>Bacteroidota</taxon>
        <taxon>Flavobacteriia</taxon>
        <taxon>Flavobacteriales</taxon>
        <taxon>Flavobacteriaceae</taxon>
        <taxon>Rasiella</taxon>
    </lineage>
</organism>
<dbReference type="EMBL" id="CP049057">
    <property type="protein sequence ID" value="QIE60828.1"/>
    <property type="molecule type" value="Genomic_DNA"/>
</dbReference>
<dbReference type="KEGG" id="mgel:G5B37_15075"/>
<reference evidence="4 5" key="1">
    <citation type="submission" date="2020-02" db="EMBL/GenBank/DDBJ databases">
        <title>Complete genome sequence of Flavobacteriaceae bacterium.</title>
        <authorList>
            <person name="Kim S.-J."/>
            <person name="Kim Y.-S."/>
            <person name="Kim K.-H."/>
        </authorList>
    </citation>
    <scope>NUCLEOTIDE SEQUENCE [LARGE SCALE GENOMIC DNA]</scope>
    <source>
        <strain evidence="4 5">RR4-40</strain>
    </source>
</reference>
<dbReference type="Gene3D" id="3.40.50.12780">
    <property type="entry name" value="N-terminal domain of ligase-like"/>
    <property type="match status" value="1"/>
</dbReference>
<feature type="domain" description="AMP-dependent synthetase/ligase" evidence="3">
    <location>
        <begin position="61"/>
        <end position="206"/>
    </location>
</feature>
<evidence type="ECO:0000256" key="2">
    <source>
        <dbReference type="ARBA" id="ARBA00022598"/>
    </source>
</evidence>
<dbReference type="AlphaFoldDB" id="A0A6G6GQJ3"/>
<dbReference type="GO" id="GO:0031956">
    <property type="term" value="F:medium-chain fatty acid-CoA ligase activity"/>
    <property type="evidence" value="ECO:0007669"/>
    <property type="project" value="TreeGrafter"/>
</dbReference>
<dbReference type="PANTHER" id="PTHR43201">
    <property type="entry name" value="ACYL-COA SYNTHETASE"/>
    <property type="match status" value="1"/>
</dbReference>
<dbReference type="Pfam" id="PF00501">
    <property type="entry name" value="AMP-binding"/>
    <property type="match status" value="1"/>
</dbReference>
<evidence type="ECO:0000256" key="1">
    <source>
        <dbReference type="ARBA" id="ARBA00006432"/>
    </source>
</evidence>
<dbReference type="RefSeq" id="WP_164680839.1">
    <property type="nucleotide sequence ID" value="NZ_CP049057.1"/>
</dbReference>
<name>A0A6G6GQJ3_9FLAO</name>
<dbReference type="InterPro" id="IPR000873">
    <property type="entry name" value="AMP-dep_synth/lig_dom"/>
</dbReference>
<dbReference type="Proteomes" id="UP000505306">
    <property type="component" value="Chromosome"/>
</dbReference>
<dbReference type="Gene3D" id="3.30.300.30">
    <property type="match status" value="1"/>
</dbReference>
<dbReference type="InterPro" id="IPR042099">
    <property type="entry name" value="ANL_N_sf"/>
</dbReference>
<accession>A0A6G6GQJ3</accession>
<keyword evidence="5" id="KW-1185">Reference proteome</keyword>
<gene>
    <name evidence="4" type="ORF">G5B37_15075</name>
</gene>
<comment type="similarity">
    <text evidence="1">Belongs to the ATP-dependent AMP-binding enzyme family.</text>
</comment>
<dbReference type="GO" id="GO:0006631">
    <property type="term" value="P:fatty acid metabolic process"/>
    <property type="evidence" value="ECO:0007669"/>
    <property type="project" value="TreeGrafter"/>
</dbReference>
<keyword evidence="2" id="KW-0436">Ligase</keyword>